<dbReference type="EMBL" id="AM746676">
    <property type="protein sequence ID" value="CAN90855.1"/>
    <property type="molecule type" value="Genomic_DNA"/>
</dbReference>
<dbReference type="AlphaFoldDB" id="A9ENG2"/>
<protein>
    <submittedName>
        <fullName evidence="2">Uncharacterized protein</fullName>
    </submittedName>
</protein>
<sequence>MQRVSLAAFVDAHHGGCGVALRTLHPVEMDVAVGAIFCVNIDRHGFADSEYQEGSTVHRLILRADRKLGCARATGSKERQAWEKEAESPKCDRASQPRRRASP</sequence>
<evidence type="ECO:0000256" key="1">
    <source>
        <dbReference type="SAM" id="MobiDB-lite"/>
    </source>
</evidence>
<dbReference type="HOGENOM" id="CLU_2261985_0_0_7"/>
<gene>
    <name evidence="2" type="ordered locus">sce0698</name>
</gene>
<organism evidence="2 3">
    <name type="scientific">Sorangium cellulosum (strain So ce56)</name>
    <name type="common">Polyangium cellulosum (strain So ce56)</name>
    <dbReference type="NCBI Taxonomy" id="448385"/>
    <lineage>
        <taxon>Bacteria</taxon>
        <taxon>Pseudomonadati</taxon>
        <taxon>Myxococcota</taxon>
        <taxon>Polyangia</taxon>
        <taxon>Polyangiales</taxon>
        <taxon>Polyangiaceae</taxon>
        <taxon>Sorangium</taxon>
    </lineage>
</organism>
<reference evidence="2 3" key="1">
    <citation type="journal article" date="2007" name="Nat. Biotechnol.">
        <title>Complete genome sequence of the myxobacterium Sorangium cellulosum.</title>
        <authorList>
            <person name="Schneiker S."/>
            <person name="Perlova O."/>
            <person name="Kaiser O."/>
            <person name="Gerth K."/>
            <person name="Alici A."/>
            <person name="Altmeyer M.O."/>
            <person name="Bartels D."/>
            <person name="Bekel T."/>
            <person name="Beyer S."/>
            <person name="Bode E."/>
            <person name="Bode H.B."/>
            <person name="Bolten C.J."/>
            <person name="Choudhuri J.V."/>
            <person name="Doss S."/>
            <person name="Elnakady Y.A."/>
            <person name="Frank B."/>
            <person name="Gaigalat L."/>
            <person name="Goesmann A."/>
            <person name="Groeger C."/>
            <person name="Gross F."/>
            <person name="Jelsbak L."/>
            <person name="Jelsbak L."/>
            <person name="Kalinowski J."/>
            <person name="Kegler C."/>
            <person name="Knauber T."/>
            <person name="Konietzny S."/>
            <person name="Kopp M."/>
            <person name="Krause L."/>
            <person name="Krug D."/>
            <person name="Linke B."/>
            <person name="Mahmud T."/>
            <person name="Martinez-Arias R."/>
            <person name="McHardy A.C."/>
            <person name="Merai M."/>
            <person name="Meyer F."/>
            <person name="Mormann S."/>
            <person name="Munoz-Dorado J."/>
            <person name="Perez J."/>
            <person name="Pradella S."/>
            <person name="Rachid S."/>
            <person name="Raddatz G."/>
            <person name="Rosenau F."/>
            <person name="Rueckert C."/>
            <person name="Sasse F."/>
            <person name="Scharfe M."/>
            <person name="Schuster S.C."/>
            <person name="Suen G."/>
            <person name="Treuner-Lange A."/>
            <person name="Velicer G.J."/>
            <person name="Vorholter F.-J."/>
            <person name="Weissman K.J."/>
            <person name="Welch R.D."/>
            <person name="Wenzel S.C."/>
            <person name="Whitworth D.E."/>
            <person name="Wilhelm S."/>
            <person name="Wittmann C."/>
            <person name="Bloecker H."/>
            <person name="Puehler A."/>
            <person name="Mueller R."/>
        </authorList>
    </citation>
    <scope>NUCLEOTIDE SEQUENCE [LARGE SCALE GENOMIC DNA]</scope>
    <source>
        <strain evidence="3">So ce56</strain>
    </source>
</reference>
<evidence type="ECO:0000313" key="2">
    <source>
        <dbReference type="EMBL" id="CAN90855.1"/>
    </source>
</evidence>
<name>A9ENG2_SORC5</name>
<keyword evidence="3" id="KW-1185">Reference proteome</keyword>
<feature type="region of interest" description="Disordered" evidence="1">
    <location>
        <begin position="74"/>
        <end position="103"/>
    </location>
</feature>
<dbReference type="Proteomes" id="UP000002139">
    <property type="component" value="Chromosome"/>
</dbReference>
<proteinExistence type="predicted"/>
<accession>A9ENG2</accession>
<dbReference type="KEGG" id="scl:sce0698"/>
<evidence type="ECO:0000313" key="3">
    <source>
        <dbReference type="Proteomes" id="UP000002139"/>
    </source>
</evidence>
<feature type="compositionally biased region" description="Basic and acidic residues" evidence="1">
    <location>
        <begin position="75"/>
        <end position="95"/>
    </location>
</feature>